<dbReference type="GO" id="GO:0016887">
    <property type="term" value="F:ATP hydrolysis activity"/>
    <property type="evidence" value="ECO:0007669"/>
    <property type="project" value="InterPro"/>
</dbReference>
<dbReference type="Pfam" id="PF07728">
    <property type="entry name" value="AAA_5"/>
    <property type="match status" value="1"/>
</dbReference>
<dbReference type="InterPro" id="IPR025745">
    <property type="entry name" value="Mrr-like_N_dom"/>
</dbReference>
<dbReference type="InterPro" id="IPR027417">
    <property type="entry name" value="P-loop_NTPase"/>
</dbReference>
<dbReference type="SMART" id="SM00382">
    <property type="entry name" value="AAA"/>
    <property type="match status" value="1"/>
</dbReference>
<dbReference type="PANTHER" id="PTHR37291">
    <property type="entry name" value="5-METHYLCYTOSINE-SPECIFIC RESTRICTION ENZYME B"/>
    <property type="match status" value="1"/>
</dbReference>
<evidence type="ECO:0000259" key="1">
    <source>
        <dbReference type="SMART" id="SM00382"/>
    </source>
</evidence>
<dbReference type="InterPro" id="IPR052934">
    <property type="entry name" value="Methyl-DNA_Rec/Restrict_Enz"/>
</dbReference>
<organism evidence="2 3">
    <name type="scientific">Corynebacterium accolens</name>
    <dbReference type="NCBI Taxonomy" id="38284"/>
    <lineage>
        <taxon>Bacteria</taxon>
        <taxon>Bacillati</taxon>
        <taxon>Actinomycetota</taxon>
        <taxon>Actinomycetes</taxon>
        <taxon>Mycobacteriales</taxon>
        <taxon>Corynebacteriaceae</taxon>
        <taxon>Corynebacterium</taxon>
    </lineage>
</organism>
<gene>
    <name evidence="2" type="ORF">QPX58_07325</name>
</gene>
<dbReference type="RefSeq" id="WP_023016893.1">
    <property type="nucleotide sequence ID" value="NZ_JAHWQZ010000001.1"/>
</dbReference>
<feature type="domain" description="AAA+ ATPase" evidence="1">
    <location>
        <begin position="595"/>
        <end position="758"/>
    </location>
</feature>
<evidence type="ECO:0000313" key="2">
    <source>
        <dbReference type="EMBL" id="MDK4335225.1"/>
    </source>
</evidence>
<dbReference type="PANTHER" id="PTHR37291:SF1">
    <property type="entry name" value="TYPE IV METHYL-DIRECTED RESTRICTION ENZYME ECOKMCRB SUBUNIT"/>
    <property type="match status" value="1"/>
</dbReference>
<evidence type="ECO:0000313" key="3">
    <source>
        <dbReference type="Proteomes" id="UP001230317"/>
    </source>
</evidence>
<name>A0AAP4FA22_9CORY</name>
<accession>A0AAP4FA22</accession>
<protein>
    <submittedName>
        <fullName evidence="2">AAA family ATPase</fullName>
    </submittedName>
</protein>
<dbReference type="Gene3D" id="3.40.50.300">
    <property type="entry name" value="P-loop containing nucleotide triphosphate hydrolases"/>
    <property type="match status" value="1"/>
</dbReference>
<dbReference type="Pfam" id="PF14338">
    <property type="entry name" value="Mrr_N"/>
    <property type="match status" value="1"/>
</dbReference>
<dbReference type="InterPro" id="IPR011704">
    <property type="entry name" value="ATPase_dyneun-rel_AAA"/>
</dbReference>
<dbReference type="EMBL" id="JASNVU010000008">
    <property type="protein sequence ID" value="MDK4335225.1"/>
    <property type="molecule type" value="Genomic_DNA"/>
</dbReference>
<dbReference type="CDD" id="cd00009">
    <property type="entry name" value="AAA"/>
    <property type="match status" value="1"/>
</dbReference>
<dbReference type="SUPFAM" id="SSF52540">
    <property type="entry name" value="P-loop containing nucleoside triphosphate hydrolases"/>
    <property type="match status" value="1"/>
</dbReference>
<proteinExistence type="predicted"/>
<dbReference type="InterPro" id="IPR003593">
    <property type="entry name" value="AAA+_ATPase"/>
</dbReference>
<dbReference type="GO" id="GO:0005524">
    <property type="term" value="F:ATP binding"/>
    <property type="evidence" value="ECO:0007669"/>
    <property type="project" value="InterPro"/>
</dbReference>
<dbReference type="Proteomes" id="UP001230317">
    <property type="component" value="Unassembled WGS sequence"/>
</dbReference>
<reference evidence="2" key="1">
    <citation type="submission" date="2023-05" db="EMBL/GenBank/DDBJ databases">
        <title>Metabolic capabilities are highly conserved among human nasal-associated Corynebacterium species in pangenomic analyses.</title>
        <authorList>
            <person name="Tran T.H."/>
            <person name="Roberts A.Q."/>
            <person name="Escapa I.F."/>
            <person name="Gao W."/>
            <person name="Conlan S."/>
            <person name="Kong H."/>
            <person name="Segre J.A."/>
            <person name="Kelly M.S."/>
            <person name="Lemon K.P."/>
        </authorList>
    </citation>
    <scope>NUCLEOTIDE SEQUENCE</scope>
    <source>
        <strain evidence="2">KPL2618</strain>
    </source>
</reference>
<dbReference type="AlphaFoldDB" id="A0AAP4FA22"/>
<sequence length="861" mass="97971">MSDPQQTFSWRTVLPIVLETMRDATLVSYPEIFERVQKIAEVDFPEQAHRQLKNRTAVEDRTRWAVFHAREIGFVTSSKPGSFSLTAEGATWLASNPYPLSKDQIRELGKLTSKTNKPQAADTGPQEQVPEESSADFFWVLRAGSNGEREKQALASNQGLPGMDYGPEVNQQDSLDAIKASMVREHPDLKAQTATSYASQLNRFKNEMQIGDLVLMPSKLHQGRVYFGYVSGNYEYHPNDPKDLRHVRPINWSSDFFNRDDLGLDLQRSLGSLLTICQISRNHAYDRVESVIQGMGDPEFFSETPLSPSFDWPDFFEEFATKLLAFKDNRAELLEKLKETAEISGRPLRFKHLWKWSIDDEEVPATDMDPFTILGVANRQISVSNKRAICQAFKAVFGIEAPAPTDFSGLPQLNNLRSCFTTKPSDVKNQKFWDNSWSLFESAIGLSQSDTPENRAKFMRDFDVMTKDRSITAYTMALFWARPLYFLTFDSVITKYLAQDSALGINIQKNVSTGKDYLLTLDDIREWLTTAEIEPANFPRLSYEAWVFNQEPTDATTQTAESSSEEDPFTIPKLIEEGCFIPKDDLELMLERLKEKKNLILQGPPGTGKTWLARRLAYILCKSDAEELVTSVQFHPSTSYEDFVQGFRPSSNGKLELRDGPFLHAVEKAKENDSNPHVVVIEEINRGNPAQIFGEMLTLLEADKRNPENALTTLYSQEGEAIFLPDNFYVIGTMNQADRSLAMVDMALRRRFAFVNLVPQLGSTWRNFCVSNRNRNGQALTEIARRIEEVNQLIRDDFNLGDDYLIGHSFVTPRRKLTDSSYEATIEWFNQVVTSDLKPLIGEYWFDNPSKREQALDVLTG</sequence>
<comment type="caution">
    <text evidence="2">The sequence shown here is derived from an EMBL/GenBank/DDBJ whole genome shotgun (WGS) entry which is preliminary data.</text>
</comment>